<proteinExistence type="predicted"/>
<keyword evidence="2" id="KW-1185">Reference proteome</keyword>
<reference evidence="1 2" key="1">
    <citation type="journal article" date="2021" name="BMC Genomics">
        <title>Datura genome reveals duplications of psychoactive alkaloid biosynthetic genes and high mutation rate following tissue culture.</title>
        <authorList>
            <person name="Rajewski A."/>
            <person name="Carter-House D."/>
            <person name="Stajich J."/>
            <person name="Litt A."/>
        </authorList>
    </citation>
    <scope>NUCLEOTIDE SEQUENCE [LARGE SCALE GENOMIC DNA]</scope>
    <source>
        <strain evidence="1">AR-01</strain>
    </source>
</reference>
<dbReference type="EMBL" id="JACEIK010004215">
    <property type="protein sequence ID" value="MCD9644649.1"/>
    <property type="molecule type" value="Genomic_DNA"/>
</dbReference>
<protein>
    <submittedName>
        <fullName evidence="1">Uncharacterized protein</fullName>
    </submittedName>
</protein>
<feature type="non-terminal residue" evidence="1">
    <location>
        <position position="1"/>
    </location>
</feature>
<gene>
    <name evidence="1" type="ORF">HAX54_033038</name>
</gene>
<name>A0ABS8VF01_DATST</name>
<accession>A0ABS8VF01</accession>
<comment type="caution">
    <text evidence="1">The sequence shown here is derived from an EMBL/GenBank/DDBJ whole genome shotgun (WGS) entry which is preliminary data.</text>
</comment>
<dbReference type="Proteomes" id="UP000823775">
    <property type="component" value="Unassembled WGS sequence"/>
</dbReference>
<sequence>RSHYSGQSVAVVALEVASTVHYGGILTVTTSLEVIDDGSHCDYTLSGFLYALNVWALEVFPSFSCYSHHMDRRVTHILSWAPVKQTPYGIIIDKFFHAEHRFKSFQVSALVATDKERQHFPVPLQFDSDSACSSSSVGSLISCALFDQLVDKLKSRFDEVECHVGELDDKFGDVINIVESLLHTYEENKLEKVVVECSRKAVSVQDKSTSTPNIDACCMPTEVLDHLYVKTEPVSQVELDLAMGVATTHAKEATMRTKKHALYSAQLEYKLEEVVERARKSVEVHLAMKAAAVHAEEAAMRAQKSVSV</sequence>
<evidence type="ECO:0000313" key="2">
    <source>
        <dbReference type="Proteomes" id="UP000823775"/>
    </source>
</evidence>
<organism evidence="1 2">
    <name type="scientific">Datura stramonium</name>
    <name type="common">Jimsonweed</name>
    <name type="synonym">Common thornapple</name>
    <dbReference type="NCBI Taxonomy" id="4076"/>
    <lineage>
        <taxon>Eukaryota</taxon>
        <taxon>Viridiplantae</taxon>
        <taxon>Streptophyta</taxon>
        <taxon>Embryophyta</taxon>
        <taxon>Tracheophyta</taxon>
        <taxon>Spermatophyta</taxon>
        <taxon>Magnoliopsida</taxon>
        <taxon>eudicotyledons</taxon>
        <taxon>Gunneridae</taxon>
        <taxon>Pentapetalae</taxon>
        <taxon>asterids</taxon>
        <taxon>lamiids</taxon>
        <taxon>Solanales</taxon>
        <taxon>Solanaceae</taxon>
        <taxon>Solanoideae</taxon>
        <taxon>Datureae</taxon>
        <taxon>Datura</taxon>
    </lineage>
</organism>
<evidence type="ECO:0000313" key="1">
    <source>
        <dbReference type="EMBL" id="MCD9644649.1"/>
    </source>
</evidence>